<keyword evidence="3" id="KW-1185">Reference proteome</keyword>
<accession>A0ABQ4HZ83</accession>
<feature type="domain" description="N-acetyltransferase" evidence="1">
    <location>
        <begin position="16"/>
        <end position="189"/>
    </location>
</feature>
<reference evidence="2 3" key="1">
    <citation type="submission" date="2021-01" db="EMBL/GenBank/DDBJ databases">
        <title>Whole genome shotgun sequence of Verrucosispora andamanensis NBRC 109075.</title>
        <authorList>
            <person name="Komaki H."/>
            <person name="Tamura T."/>
        </authorList>
    </citation>
    <scope>NUCLEOTIDE SEQUENCE [LARGE SCALE GENOMIC DNA]</scope>
    <source>
        <strain evidence="2 3">NBRC 109075</strain>
    </source>
</reference>
<evidence type="ECO:0000313" key="2">
    <source>
        <dbReference type="EMBL" id="GIJ10942.1"/>
    </source>
</evidence>
<organism evidence="2 3">
    <name type="scientific">Micromonospora andamanensis</name>
    <dbReference type="NCBI Taxonomy" id="1287068"/>
    <lineage>
        <taxon>Bacteria</taxon>
        <taxon>Bacillati</taxon>
        <taxon>Actinomycetota</taxon>
        <taxon>Actinomycetes</taxon>
        <taxon>Micromonosporales</taxon>
        <taxon>Micromonosporaceae</taxon>
        <taxon>Micromonospora</taxon>
    </lineage>
</organism>
<evidence type="ECO:0000313" key="3">
    <source>
        <dbReference type="Proteomes" id="UP000647017"/>
    </source>
</evidence>
<proteinExistence type="predicted"/>
<gene>
    <name evidence="2" type="ORF">Van01_41560</name>
</gene>
<evidence type="ECO:0000259" key="1">
    <source>
        <dbReference type="PROSITE" id="PS51186"/>
    </source>
</evidence>
<sequence length="192" mass="21281">MASPVATAMTISGLASTVVVTDQVDVEQLAEVYRQVHAADLHLPDHQVPSVQDRLRWTVAAPGFQAALGYVDGRLAGAVLGCPLPPETVWWRDLSSTDDPDLAVEWVGRTFAVCEAFVLPEHRRHRLGLRMTTQLLDGRGEERVALAVAETNTRVWHALQRIRFDHVGDLVPFPGWRTHRMLVRSLPLSPTA</sequence>
<name>A0ABQ4HZ83_9ACTN</name>
<dbReference type="Gene3D" id="3.40.630.30">
    <property type="match status" value="1"/>
</dbReference>
<dbReference type="InterPro" id="IPR016181">
    <property type="entry name" value="Acyl_CoA_acyltransferase"/>
</dbReference>
<dbReference type="InterPro" id="IPR000182">
    <property type="entry name" value="GNAT_dom"/>
</dbReference>
<comment type="caution">
    <text evidence="2">The sequence shown here is derived from an EMBL/GenBank/DDBJ whole genome shotgun (WGS) entry which is preliminary data.</text>
</comment>
<dbReference type="SUPFAM" id="SSF55729">
    <property type="entry name" value="Acyl-CoA N-acyltransferases (Nat)"/>
    <property type="match status" value="1"/>
</dbReference>
<dbReference type="EMBL" id="BOOZ01000025">
    <property type="protein sequence ID" value="GIJ10942.1"/>
    <property type="molecule type" value="Genomic_DNA"/>
</dbReference>
<dbReference type="Proteomes" id="UP000647017">
    <property type="component" value="Unassembled WGS sequence"/>
</dbReference>
<dbReference type="Pfam" id="PF00583">
    <property type="entry name" value="Acetyltransf_1"/>
    <property type="match status" value="1"/>
</dbReference>
<protein>
    <recommendedName>
        <fullName evidence="1">N-acetyltransferase domain-containing protein</fullName>
    </recommendedName>
</protein>
<dbReference type="PROSITE" id="PS51186">
    <property type="entry name" value="GNAT"/>
    <property type="match status" value="1"/>
</dbReference>
<dbReference type="RefSeq" id="WP_204010107.1">
    <property type="nucleotide sequence ID" value="NZ_BOOZ01000025.1"/>
</dbReference>